<dbReference type="EMBL" id="ML179152">
    <property type="protein sequence ID" value="THU97603.1"/>
    <property type="molecule type" value="Genomic_DNA"/>
</dbReference>
<dbReference type="InterPro" id="IPR020946">
    <property type="entry name" value="Flavin_mOase-like"/>
</dbReference>
<proteinExistence type="inferred from homology"/>
<keyword evidence="6" id="KW-0560">Oxidoreductase</keyword>
<evidence type="ECO:0000256" key="1">
    <source>
        <dbReference type="ARBA" id="ARBA00001974"/>
    </source>
</evidence>
<keyword evidence="3" id="KW-0285">Flavoprotein</keyword>
<dbReference type="GO" id="GO:0050660">
    <property type="term" value="F:flavin adenine dinucleotide binding"/>
    <property type="evidence" value="ECO:0007669"/>
    <property type="project" value="InterPro"/>
</dbReference>
<keyword evidence="5" id="KW-0521">NADP</keyword>
<dbReference type="PANTHER" id="PTHR43098">
    <property type="entry name" value="L-ORNITHINE N(5)-MONOOXYGENASE-RELATED"/>
    <property type="match status" value="1"/>
</dbReference>
<comment type="similarity">
    <text evidence="2">Belongs to the FAD-binding monooxygenase family.</text>
</comment>
<accession>A0A4S8M730</accession>
<evidence type="ECO:0000313" key="8">
    <source>
        <dbReference type="EMBL" id="THU97603.1"/>
    </source>
</evidence>
<evidence type="ECO:0000313" key="9">
    <source>
        <dbReference type="Proteomes" id="UP000297245"/>
    </source>
</evidence>
<evidence type="ECO:0000256" key="7">
    <source>
        <dbReference type="ARBA" id="ARBA00023033"/>
    </source>
</evidence>
<dbReference type="InterPro" id="IPR036188">
    <property type="entry name" value="FAD/NAD-bd_sf"/>
</dbReference>
<dbReference type="Gene3D" id="3.50.50.60">
    <property type="entry name" value="FAD/NAD(P)-binding domain"/>
    <property type="match status" value="2"/>
</dbReference>
<reference evidence="8 9" key="1">
    <citation type="journal article" date="2019" name="Nat. Ecol. Evol.">
        <title>Megaphylogeny resolves global patterns of mushroom evolution.</title>
        <authorList>
            <person name="Varga T."/>
            <person name="Krizsan K."/>
            <person name="Foldi C."/>
            <person name="Dima B."/>
            <person name="Sanchez-Garcia M."/>
            <person name="Sanchez-Ramirez S."/>
            <person name="Szollosi G.J."/>
            <person name="Szarkandi J.G."/>
            <person name="Papp V."/>
            <person name="Albert L."/>
            <person name="Andreopoulos W."/>
            <person name="Angelini C."/>
            <person name="Antonin V."/>
            <person name="Barry K.W."/>
            <person name="Bougher N.L."/>
            <person name="Buchanan P."/>
            <person name="Buyck B."/>
            <person name="Bense V."/>
            <person name="Catcheside P."/>
            <person name="Chovatia M."/>
            <person name="Cooper J."/>
            <person name="Damon W."/>
            <person name="Desjardin D."/>
            <person name="Finy P."/>
            <person name="Geml J."/>
            <person name="Haridas S."/>
            <person name="Hughes K."/>
            <person name="Justo A."/>
            <person name="Karasinski D."/>
            <person name="Kautmanova I."/>
            <person name="Kiss B."/>
            <person name="Kocsube S."/>
            <person name="Kotiranta H."/>
            <person name="LaButti K.M."/>
            <person name="Lechner B.E."/>
            <person name="Liimatainen K."/>
            <person name="Lipzen A."/>
            <person name="Lukacs Z."/>
            <person name="Mihaltcheva S."/>
            <person name="Morgado L.N."/>
            <person name="Niskanen T."/>
            <person name="Noordeloos M.E."/>
            <person name="Ohm R.A."/>
            <person name="Ortiz-Santana B."/>
            <person name="Ovrebo C."/>
            <person name="Racz N."/>
            <person name="Riley R."/>
            <person name="Savchenko A."/>
            <person name="Shiryaev A."/>
            <person name="Soop K."/>
            <person name="Spirin V."/>
            <person name="Szebenyi C."/>
            <person name="Tomsovsky M."/>
            <person name="Tulloss R.E."/>
            <person name="Uehling J."/>
            <person name="Grigoriev I.V."/>
            <person name="Vagvolgyi C."/>
            <person name="Papp T."/>
            <person name="Martin F.M."/>
            <person name="Miettinen O."/>
            <person name="Hibbett D.S."/>
            <person name="Nagy L.G."/>
        </authorList>
    </citation>
    <scope>NUCLEOTIDE SEQUENCE [LARGE SCALE GENOMIC DNA]</scope>
    <source>
        <strain evidence="8 9">CBS 962.96</strain>
    </source>
</reference>
<keyword evidence="9" id="KW-1185">Reference proteome</keyword>
<evidence type="ECO:0000256" key="4">
    <source>
        <dbReference type="ARBA" id="ARBA00022827"/>
    </source>
</evidence>
<organism evidence="8 9">
    <name type="scientific">Dendrothele bispora (strain CBS 962.96)</name>
    <dbReference type="NCBI Taxonomy" id="1314807"/>
    <lineage>
        <taxon>Eukaryota</taxon>
        <taxon>Fungi</taxon>
        <taxon>Dikarya</taxon>
        <taxon>Basidiomycota</taxon>
        <taxon>Agaricomycotina</taxon>
        <taxon>Agaricomycetes</taxon>
        <taxon>Agaricomycetidae</taxon>
        <taxon>Agaricales</taxon>
        <taxon>Agaricales incertae sedis</taxon>
        <taxon>Dendrothele</taxon>
    </lineage>
</organism>
<dbReference type="GO" id="GO:0050661">
    <property type="term" value="F:NADP binding"/>
    <property type="evidence" value="ECO:0007669"/>
    <property type="project" value="InterPro"/>
</dbReference>
<dbReference type="PANTHER" id="PTHR43098:SF3">
    <property type="entry name" value="L-ORNITHINE N(5)-MONOOXYGENASE-RELATED"/>
    <property type="match status" value="1"/>
</dbReference>
<keyword evidence="7 8" id="KW-0503">Monooxygenase</keyword>
<dbReference type="AlphaFoldDB" id="A0A4S8M730"/>
<sequence length="568" mass="64442">MKDYNSSLDILIVGSGFAGIYQLYQLRKLGYSVHVFDAADDTGGTWYWNCYPGARVDSETPLYQFSIQEIWKGWNWTERFPGWKELRKYFDYVDEKLDVKKDISFNTRVVSAHWDSSSDRWVVTTENGKVAQPRFLILCTGFSSMPYVPEFKGLDSFEGICHHTARWPHEDVDMKGKRVGVIGTGASGVQVIQEIGKDVKTLAVFQRTPNLAIAMQQRKLTAEEQEKKKNDGLYPVIFRRRLQTFSGFGQDSYPKSFLDTTPEERRLHWEGAWAQGGFALLLTNYFDCGTKDEGNAAVYAFWRQKVHARVTDPVKAEILAPEIPPHPFGAKRPSLEQTYYEVYNQPNVILTDLSKHPIEEITQSGVRTADGVHHELDILVLATGFNITATITHMDIRGVDGTSLKEKWAGGVFTNLGMTVANFPNLFYTYGPQAPTAFSNGPTCTEIQCDWITKCIKYMMDNSTTQIEPEVEAEHYWHDQVWETSKNGPWMKTKGWYNDGNIPGKPLQPLNYAGGTPAYAAYIEEKARKGYEGFILSTRLATGQIKRMDRKVETNNNDTKSPAIRVEA</sequence>
<dbReference type="Pfam" id="PF00743">
    <property type="entry name" value="FMO-like"/>
    <property type="match status" value="1"/>
</dbReference>
<dbReference type="Proteomes" id="UP000297245">
    <property type="component" value="Unassembled WGS sequence"/>
</dbReference>
<evidence type="ECO:0000256" key="3">
    <source>
        <dbReference type="ARBA" id="ARBA00022630"/>
    </source>
</evidence>
<evidence type="ECO:0000256" key="2">
    <source>
        <dbReference type="ARBA" id="ARBA00010139"/>
    </source>
</evidence>
<keyword evidence="4" id="KW-0274">FAD</keyword>
<name>A0A4S8M730_DENBC</name>
<dbReference type="OrthoDB" id="66881at2759"/>
<dbReference type="SUPFAM" id="SSF51905">
    <property type="entry name" value="FAD/NAD(P)-binding domain"/>
    <property type="match status" value="2"/>
</dbReference>
<dbReference type="GO" id="GO:0004499">
    <property type="term" value="F:N,N-dimethylaniline monooxygenase activity"/>
    <property type="evidence" value="ECO:0007669"/>
    <property type="project" value="InterPro"/>
</dbReference>
<gene>
    <name evidence="8" type="ORF">K435DRAFT_965402</name>
</gene>
<evidence type="ECO:0000256" key="5">
    <source>
        <dbReference type="ARBA" id="ARBA00022857"/>
    </source>
</evidence>
<comment type="cofactor">
    <cofactor evidence="1">
        <name>FAD</name>
        <dbReference type="ChEBI" id="CHEBI:57692"/>
    </cofactor>
</comment>
<protein>
    <submittedName>
        <fullName evidence="8">Cyclohexanone monooxygenase</fullName>
    </submittedName>
</protein>
<dbReference type="InterPro" id="IPR050775">
    <property type="entry name" value="FAD-binding_Monooxygenases"/>
</dbReference>
<evidence type="ECO:0000256" key="6">
    <source>
        <dbReference type="ARBA" id="ARBA00023002"/>
    </source>
</evidence>